<dbReference type="AlphaFoldDB" id="A0A507DSM8"/>
<dbReference type="Proteomes" id="UP000318582">
    <property type="component" value="Unassembled WGS sequence"/>
</dbReference>
<dbReference type="Gene3D" id="3.30.830.10">
    <property type="entry name" value="Metalloenzyme, LuxS/M16 peptidase-like"/>
    <property type="match status" value="2"/>
</dbReference>
<dbReference type="GO" id="GO:0004222">
    <property type="term" value="F:metalloendopeptidase activity"/>
    <property type="evidence" value="ECO:0007669"/>
    <property type="project" value="InterPro"/>
</dbReference>
<dbReference type="InterPro" id="IPR011765">
    <property type="entry name" value="Pept_M16_N"/>
</dbReference>
<gene>
    <name evidence="8" type="ORF">PhCBS80983_g05786</name>
</gene>
<reference evidence="8 9" key="1">
    <citation type="journal article" date="2019" name="Sci. Rep.">
        <title>Comparative genomics of chytrid fungi reveal insights into the obligate biotrophic and pathogenic lifestyle of Synchytrium endobioticum.</title>
        <authorList>
            <person name="van de Vossenberg B.T.L.H."/>
            <person name="Warris S."/>
            <person name="Nguyen H.D.T."/>
            <person name="van Gent-Pelzer M.P.E."/>
            <person name="Joly D.L."/>
            <person name="van de Geest H.C."/>
            <person name="Bonants P.J.M."/>
            <person name="Smith D.S."/>
            <person name="Levesque C.A."/>
            <person name="van der Lee T.A.J."/>
        </authorList>
    </citation>
    <scope>NUCLEOTIDE SEQUENCE [LARGE SCALE GENOMIC DNA]</scope>
    <source>
        <strain evidence="8 9">CBS 809.83</strain>
    </source>
</reference>
<evidence type="ECO:0000256" key="1">
    <source>
        <dbReference type="ARBA" id="ARBA00002123"/>
    </source>
</evidence>
<evidence type="ECO:0000256" key="2">
    <source>
        <dbReference type="ARBA" id="ARBA00007261"/>
    </source>
</evidence>
<keyword evidence="9" id="KW-1185">Reference proteome</keyword>
<evidence type="ECO:0000256" key="3">
    <source>
        <dbReference type="ARBA" id="ARBA00030006"/>
    </source>
</evidence>
<proteinExistence type="inferred from homology"/>
<dbReference type="PANTHER" id="PTHR11851:SF49">
    <property type="entry name" value="MITOCHONDRIAL-PROCESSING PEPTIDASE SUBUNIT ALPHA"/>
    <property type="match status" value="1"/>
</dbReference>
<dbReference type="Pfam" id="PF05193">
    <property type="entry name" value="Peptidase_M16_C"/>
    <property type="match status" value="1"/>
</dbReference>
<dbReference type="PANTHER" id="PTHR11851">
    <property type="entry name" value="METALLOPROTEASE"/>
    <property type="match status" value="1"/>
</dbReference>
<feature type="domain" description="Peptidase M16 C-terminal" evidence="7">
    <location>
        <begin position="259"/>
        <end position="460"/>
    </location>
</feature>
<evidence type="ECO:0000256" key="4">
    <source>
        <dbReference type="ARBA" id="ARBA00032315"/>
    </source>
</evidence>
<dbReference type="STRING" id="109895.A0A507DSM8"/>
<dbReference type="EMBL" id="QEAQ01000141">
    <property type="protein sequence ID" value="TPX54744.1"/>
    <property type="molecule type" value="Genomic_DNA"/>
</dbReference>
<comment type="similarity">
    <text evidence="2 5">Belongs to the peptidase M16 family.</text>
</comment>
<dbReference type="GO" id="GO:0046872">
    <property type="term" value="F:metal ion binding"/>
    <property type="evidence" value="ECO:0007669"/>
    <property type="project" value="InterPro"/>
</dbReference>
<protein>
    <recommendedName>
        <fullName evidence="3">Alpha-MPP</fullName>
    </recommendedName>
    <alternativeName>
        <fullName evidence="4">Inactive zinc metalloprotease alpha</fullName>
    </alternativeName>
</protein>
<dbReference type="InterPro" id="IPR050361">
    <property type="entry name" value="MPP/UQCRC_Complex"/>
</dbReference>
<sequence length="592" mass="65456">MLLRPALRPLARSALSRPAPSPFSTLSAAAQRTSVTHAATLRSLIKRPLSGTPLGRSRGISASAAPNSIAATATAQPNPPFLEAKAFLKETQITTLPNGLRIASQEAPGHFVAVGVYVDAGTRYEGDELGGCSHVLDRTSFKSTKKYTTEQLVQQLESLGGNVVAHSSREAIMYQGAVFRHDLDKMVQIFGQVVRHPLLNPEEMDDTRQTTLYEIQDLSQRPDMMLPEYVHATAFRSKTNGTPDTLGRPLLCSIEKLEKLSPDLLHKYRDIWYTPERIVVAGIGMDHQMLVDLAKREFGDMASATPEVTKIQKELTKPAEYVGGIEIIDTKDEPPSPNPDDRPLTHIYIAFEALSMSDPDIYALATLTSLMGGGGSFSAGGPGKGMYTRLYTQVLNRYHWVESCNMVNFSYLDTGLFGIQAAVPPSPEAHAQIIPILCDQLLRMTTEIGREELSRAKNQLKSSLLMSLESKVVELEDIGRQVMVHGKRLGVTEMCDRIEALTAEDLKRVARRVILGHDVQSPLDYNDPAQKHWTRTGDGRATVVVQGPIFENDAMLQMEKHLRDWRMGKVNNLDRPAPQQAGRKWGLGRFKL</sequence>
<evidence type="ECO:0000256" key="5">
    <source>
        <dbReference type="RuleBase" id="RU004447"/>
    </source>
</evidence>
<dbReference type="GO" id="GO:0006627">
    <property type="term" value="P:protein processing involved in protein targeting to mitochondrion"/>
    <property type="evidence" value="ECO:0007669"/>
    <property type="project" value="TreeGrafter"/>
</dbReference>
<dbReference type="SUPFAM" id="SSF63411">
    <property type="entry name" value="LuxS/MPP-like metallohydrolase"/>
    <property type="match status" value="2"/>
</dbReference>
<dbReference type="InterPro" id="IPR007863">
    <property type="entry name" value="Peptidase_M16_C"/>
</dbReference>
<evidence type="ECO:0000313" key="9">
    <source>
        <dbReference type="Proteomes" id="UP000318582"/>
    </source>
</evidence>
<comment type="caution">
    <text evidence="8">The sequence shown here is derived from an EMBL/GenBank/DDBJ whole genome shotgun (WGS) entry which is preliminary data.</text>
</comment>
<evidence type="ECO:0000313" key="8">
    <source>
        <dbReference type="EMBL" id="TPX54744.1"/>
    </source>
</evidence>
<dbReference type="Pfam" id="PF00675">
    <property type="entry name" value="Peptidase_M16"/>
    <property type="match status" value="1"/>
</dbReference>
<dbReference type="InterPro" id="IPR001431">
    <property type="entry name" value="Pept_M16_Zn_BS"/>
</dbReference>
<evidence type="ECO:0000259" key="6">
    <source>
        <dbReference type="Pfam" id="PF00675"/>
    </source>
</evidence>
<evidence type="ECO:0000259" key="7">
    <source>
        <dbReference type="Pfam" id="PF05193"/>
    </source>
</evidence>
<accession>A0A507DSM8</accession>
<dbReference type="InterPro" id="IPR011249">
    <property type="entry name" value="Metalloenz_LuxS/M16"/>
</dbReference>
<dbReference type="PROSITE" id="PS00143">
    <property type="entry name" value="INSULINASE"/>
    <property type="match status" value="1"/>
</dbReference>
<comment type="function">
    <text evidence="1">Substrate recognition and binding subunit of the essential mitochondrial processing protease (MPP), which cleaves the mitochondrial sequence off newly imported precursors proteins.</text>
</comment>
<dbReference type="GO" id="GO:0005739">
    <property type="term" value="C:mitochondrion"/>
    <property type="evidence" value="ECO:0007669"/>
    <property type="project" value="TreeGrafter"/>
</dbReference>
<organism evidence="8 9">
    <name type="scientific">Powellomyces hirtus</name>
    <dbReference type="NCBI Taxonomy" id="109895"/>
    <lineage>
        <taxon>Eukaryota</taxon>
        <taxon>Fungi</taxon>
        <taxon>Fungi incertae sedis</taxon>
        <taxon>Chytridiomycota</taxon>
        <taxon>Chytridiomycota incertae sedis</taxon>
        <taxon>Chytridiomycetes</taxon>
        <taxon>Spizellomycetales</taxon>
        <taxon>Powellomycetaceae</taxon>
        <taxon>Powellomyces</taxon>
    </lineage>
</organism>
<feature type="domain" description="Peptidase M16 N-terminal" evidence="6">
    <location>
        <begin position="101"/>
        <end position="241"/>
    </location>
</feature>
<name>A0A507DSM8_9FUNG</name>